<dbReference type="InterPro" id="IPR016039">
    <property type="entry name" value="Thiolase-like"/>
</dbReference>
<dbReference type="SUPFAM" id="SSF53901">
    <property type="entry name" value="Thiolase-like"/>
    <property type="match status" value="1"/>
</dbReference>
<sequence length="352" mass="36842">MGCTITGWGKALPQLTVTNDDLAKLVETNDEWIVERTGIRRRHVATTETTTSLASQAGAAALEKAGLQPADVDLLICMTITPDAIIPSQACLVKAEMGLENAVAFDLNAACSGCIFGTDVASAMMEASMAGSGSSRNSIRNALVIGVDCLSRIVDWTDRATCVLFGDGAGAAVLSWRPQQPGILASYLRNIDDSQLYLACDTVYDSSTFPFGQGGAPAPVAVIAGLEAPENSGDAFNPFISMQGQKVFKFAATAMAEAVDEVCQRAGVSLDDVACIVPHQANERIIRFAAKKMGVDMDRFQVSIEEVGNTSASSVLMALADALDSGKAQPGDKVILVGFGAGLTYGSLLFQV</sequence>
<dbReference type="PANTHER" id="PTHR34069">
    <property type="entry name" value="3-OXOACYL-[ACYL-CARRIER-PROTEIN] SYNTHASE 3"/>
    <property type="match status" value="1"/>
</dbReference>
<dbReference type="Pfam" id="PF08541">
    <property type="entry name" value="ACP_syn_III_C"/>
    <property type="match status" value="1"/>
</dbReference>
<keyword evidence="3 9" id="KW-0444">Lipid biosynthesis</keyword>
<evidence type="ECO:0000313" key="12">
    <source>
        <dbReference type="EMBL" id="TJW11203.1"/>
    </source>
</evidence>
<keyword evidence="7 9" id="KW-0275">Fatty acid biosynthesis</keyword>
<evidence type="ECO:0000256" key="2">
    <source>
        <dbReference type="ARBA" id="ARBA00022490"/>
    </source>
</evidence>
<evidence type="ECO:0000256" key="8">
    <source>
        <dbReference type="ARBA" id="ARBA00023315"/>
    </source>
</evidence>
<dbReference type="GO" id="GO:0004315">
    <property type="term" value="F:3-oxoacyl-[acyl-carrier-protein] synthase activity"/>
    <property type="evidence" value="ECO:0007669"/>
    <property type="project" value="InterPro"/>
</dbReference>
<comment type="catalytic activity">
    <reaction evidence="9">
        <text>malonyl-[ACP] + acetyl-CoA + H(+) = 3-oxobutanoyl-[ACP] + CO2 + CoA</text>
        <dbReference type="Rhea" id="RHEA:12080"/>
        <dbReference type="Rhea" id="RHEA-COMP:9623"/>
        <dbReference type="Rhea" id="RHEA-COMP:9625"/>
        <dbReference type="ChEBI" id="CHEBI:15378"/>
        <dbReference type="ChEBI" id="CHEBI:16526"/>
        <dbReference type="ChEBI" id="CHEBI:57287"/>
        <dbReference type="ChEBI" id="CHEBI:57288"/>
        <dbReference type="ChEBI" id="CHEBI:78449"/>
        <dbReference type="ChEBI" id="CHEBI:78450"/>
        <dbReference type="EC" id="2.3.1.180"/>
    </reaction>
</comment>
<feature type="active site" evidence="9">
    <location>
        <position position="111"/>
    </location>
</feature>
<feature type="domain" description="Beta-ketoacyl-[acyl-carrier-protein] synthase III N-terminal" evidence="11">
    <location>
        <begin position="105"/>
        <end position="189"/>
    </location>
</feature>
<keyword evidence="8 9" id="KW-0012">Acyltransferase</keyword>
<evidence type="ECO:0000259" key="11">
    <source>
        <dbReference type="Pfam" id="PF08545"/>
    </source>
</evidence>
<dbReference type="NCBIfam" id="NF006829">
    <property type="entry name" value="PRK09352.1"/>
    <property type="match status" value="1"/>
</dbReference>
<dbReference type="GO" id="GO:0044550">
    <property type="term" value="P:secondary metabolite biosynthetic process"/>
    <property type="evidence" value="ECO:0007669"/>
    <property type="project" value="TreeGrafter"/>
</dbReference>
<evidence type="ECO:0000256" key="3">
    <source>
        <dbReference type="ARBA" id="ARBA00022516"/>
    </source>
</evidence>
<feature type="domain" description="Beta-ketoacyl-[acyl-carrier-protein] synthase III C-terminal" evidence="10">
    <location>
        <begin position="263"/>
        <end position="351"/>
    </location>
</feature>
<keyword evidence="2 9" id="KW-0963">Cytoplasm</keyword>
<dbReference type="PANTHER" id="PTHR34069:SF2">
    <property type="entry name" value="BETA-KETOACYL-[ACYL-CARRIER-PROTEIN] SYNTHASE III"/>
    <property type="match status" value="1"/>
</dbReference>
<dbReference type="HAMAP" id="MF_01815">
    <property type="entry name" value="FabH"/>
    <property type="match status" value="1"/>
</dbReference>
<comment type="subcellular location">
    <subcellularLocation>
        <location evidence="9">Cytoplasm</location>
    </subcellularLocation>
</comment>
<dbReference type="InterPro" id="IPR004655">
    <property type="entry name" value="FabH"/>
</dbReference>
<dbReference type="InterPro" id="IPR013747">
    <property type="entry name" value="ACP_syn_III_C"/>
</dbReference>
<organism evidence="12 13">
    <name type="scientific">Parvibacter caecicola</name>
    <dbReference type="NCBI Taxonomy" id="747645"/>
    <lineage>
        <taxon>Bacteria</taxon>
        <taxon>Bacillati</taxon>
        <taxon>Actinomycetota</taxon>
        <taxon>Coriobacteriia</taxon>
        <taxon>Coriobacteriales</taxon>
        <taxon>Coriobacteriaceae</taxon>
        <taxon>Parvibacter</taxon>
    </lineage>
</organism>
<dbReference type="Proteomes" id="UP000309454">
    <property type="component" value="Unassembled WGS sequence"/>
</dbReference>
<dbReference type="EC" id="2.3.1.180" evidence="9"/>
<comment type="subunit">
    <text evidence="9">Homodimer.</text>
</comment>
<evidence type="ECO:0000256" key="6">
    <source>
        <dbReference type="ARBA" id="ARBA00023098"/>
    </source>
</evidence>
<evidence type="ECO:0000256" key="1">
    <source>
        <dbReference type="ARBA" id="ARBA00008642"/>
    </source>
</evidence>
<feature type="active site" evidence="9">
    <location>
        <position position="309"/>
    </location>
</feature>
<dbReference type="GO" id="GO:0033818">
    <property type="term" value="F:beta-ketoacyl-acyl-carrier-protein synthase III activity"/>
    <property type="evidence" value="ECO:0007669"/>
    <property type="project" value="UniProtKB-UniRule"/>
</dbReference>
<keyword evidence="6 9" id="KW-0443">Lipid metabolism</keyword>
<dbReference type="Pfam" id="PF08545">
    <property type="entry name" value="ACP_syn_III"/>
    <property type="match status" value="1"/>
</dbReference>
<comment type="domain">
    <text evidence="9">The last Arg residue of the ACP-binding site is essential for the weak association between ACP/AcpP and FabH.</text>
</comment>
<reference evidence="12 13" key="1">
    <citation type="submission" date="2019-04" db="EMBL/GenBank/DDBJ databases">
        <title>Microbes associate with the intestines of laboratory mice.</title>
        <authorList>
            <person name="Navarre W."/>
            <person name="Wong E."/>
            <person name="Huang K.C."/>
            <person name="Tropini C."/>
            <person name="Ng K."/>
            <person name="Yu B."/>
        </authorList>
    </citation>
    <scope>NUCLEOTIDE SEQUENCE [LARGE SCALE GENOMIC DNA]</scope>
    <source>
        <strain evidence="12 13">NM48_B13</strain>
    </source>
</reference>
<comment type="similarity">
    <text evidence="1 9">Belongs to the thiolase-like superfamily. FabH family.</text>
</comment>
<comment type="caution">
    <text evidence="12">The sequence shown here is derived from an EMBL/GenBank/DDBJ whole genome shotgun (WGS) entry which is preliminary data.</text>
</comment>
<keyword evidence="4 9" id="KW-0808">Transferase</keyword>
<feature type="region of interest" description="ACP-binding" evidence="9">
    <location>
        <begin position="280"/>
        <end position="284"/>
    </location>
</feature>
<evidence type="ECO:0000256" key="5">
    <source>
        <dbReference type="ARBA" id="ARBA00022832"/>
    </source>
</evidence>
<keyword evidence="9" id="KW-0511">Multifunctional enzyme</keyword>
<feature type="active site" evidence="9">
    <location>
        <position position="279"/>
    </location>
</feature>
<evidence type="ECO:0000313" key="13">
    <source>
        <dbReference type="Proteomes" id="UP000309454"/>
    </source>
</evidence>
<keyword evidence="5 9" id="KW-0276">Fatty acid metabolism</keyword>
<evidence type="ECO:0000256" key="9">
    <source>
        <dbReference type="HAMAP-Rule" id="MF_01815"/>
    </source>
</evidence>
<evidence type="ECO:0000256" key="4">
    <source>
        <dbReference type="ARBA" id="ARBA00022679"/>
    </source>
</evidence>
<dbReference type="OrthoDB" id="9815506at2"/>
<dbReference type="EMBL" id="SSTM01000002">
    <property type="protein sequence ID" value="TJW11203.1"/>
    <property type="molecule type" value="Genomic_DNA"/>
</dbReference>
<dbReference type="InterPro" id="IPR013751">
    <property type="entry name" value="ACP_syn_III_N"/>
</dbReference>
<protein>
    <recommendedName>
        <fullName evidence="9">Beta-ketoacyl-[acyl-carrier-protein] synthase III</fullName>
        <shortName evidence="9">Beta-ketoacyl-ACP synthase III</shortName>
        <shortName evidence="9">KAS III</shortName>
        <ecNumber evidence="9">2.3.1.180</ecNumber>
    </recommendedName>
    <alternativeName>
        <fullName evidence="9">3-oxoacyl-[acyl-carrier-protein] synthase 3</fullName>
    </alternativeName>
    <alternativeName>
        <fullName evidence="9">3-oxoacyl-[acyl-carrier-protein] synthase III</fullName>
    </alternativeName>
</protein>
<dbReference type="GO" id="GO:0005737">
    <property type="term" value="C:cytoplasm"/>
    <property type="evidence" value="ECO:0007669"/>
    <property type="project" value="UniProtKB-SubCell"/>
</dbReference>
<dbReference type="CDD" id="cd00830">
    <property type="entry name" value="KAS_III"/>
    <property type="match status" value="1"/>
</dbReference>
<comment type="pathway">
    <text evidence="9">Lipid metabolism; fatty acid biosynthesis.</text>
</comment>
<keyword evidence="13" id="KW-1185">Reference proteome</keyword>
<evidence type="ECO:0000256" key="7">
    <source>
        <dbReference type="ARBA" id="ARBA00023160"/>
    </source>
</evidence>
<accession>A0A4T9TBM0</accession>
<name>A0A4T9TBM0_9ACTN</name>
<dbReference type="AlphaFoldDB" id="A0A4T9TBM0"/>
<gene>
    <name evidence="9" type="primary">fabH</name>
    <name evidence="12" type="ORF">E5982_03005</name>
</gene>
<dbReference type="GO" id="GO:0006633">
    <property type="term" value="P:fatty acid biosynthetic process"/>
    <property type="evidence" value="ECO:0007669"/>
    <property type="project" value="UniProtKB-UniRule"/>
</dbReference>
<evidence type="ECO:0000259" key="10">
    <source>
        <dbReference type="Pfam" id="PF08541"/>
    </source>
</evidence>
<dbReference type="RefSeq" id="WP_136845420.1">
    <property type="nucleotide sequence ID" value="NZ_CANSLK010000018.1"/>
</dbReference>
<proteinExistence type="inferred from homology"/>
<comment type="function">
    <text evidence="9">Catalyzes the condensation reaction of fatty acid synthesis by the addition to an acyl acceptor of two carbons from malonyl-ACP. Catalyzes the first condensation reaction which initiates fatty acid synthesis and may therefore play a role in governing the total rate of fatty acid production. Possesses both acetoacetyl-ACP synthase and acetyl transacylase activities. Its substrate specificity determines the biosynthesis of branched-chain and/or straight-chain of fatty acids.</text>
</comment>
<dbReference type="UniPathway" id="UPA00094"/>
<dbReference type="Gene3D" id="3.40.47.10">
    <property type="match status" value="1"/>
</dbReference>